<name>A0A8J3JSB9_9ACTN</name>
<comment type="caution">
    <text evidence="1">The sequence shown here is derived from an EMBL/GenBank/DDBJ whole genome shotgun (WGS) entry which is preliminary data.</text>
</comment>
<dbReference type="AlphaFoldDB" id="A0A8J3JSB9"/>
<dbReference type="Proteomes" id="UP000601223">
    <property type="component" value="Unassembled WGS sequence"/>
</dbReference>
<protein>
    <recommendedName>
        <fullName evidence="3">Nucleoside diphosphate kinase-like domain-containing protein</fullName>
    </recommendedName>
</protein>
<evidence type="ECO:0000313" key="1">
    <source>
        <dbReference type="EMBL" id="GIF82299.1"/>
    </source>
</evidence>
<proteinExistence type="predicted"/>
<dbReference type="InterPro" id="IPR036850">
    <property type="entry name" value="NDK-like_dom_sf"/>
</dbReference>
<accession>A0A8J3JSB9</accession>
<evidence type="ECO:0000313" key="2">
    <source>
        <dbReference type="Proteomes" id="UP000601223"/>
    </source>
</evidence>
<reference evidence="1 2" key="1">
    <citation type="submission" date="2021-01" db="EMBL/GenBank/DDBJ databases">
        <title>Whole genome shotgun sequence of Catellatospora bangladeshensis NBRC 107357.</title>
        <authorList>
            <person name="Komaki H."/>
            <person name="Tamura T."/>
        </authorList>
    </citation>
    <scope>NUCLEOTIDE SEQUENCE [LARGE SCALE GENOMIC DNA]</scope>
    <source>
        <strain evidence="1 2">NBRC 107357</strain>
    </source>
</reference>
<dbReference type="RefSeq" id="WP_203747254.1">
    <property type="nucleotide sequence ID" value="NZ_BONF01000019.1"/>
</dbReference>
<dbReference type="Gene3D" id="3.30.70.141">
    <property type="entry name" value="Nucleoside diphosphate kinase-like domain"/>
    <property type="match status" value="1"/>
</dbReference>
<dbReference type="EMBL" id="BONF01000019">
    <property type="protein sequence ID" value="GIF82299.1"/>
    <property type="molecule type" value="Genomic_DNA"/>
</dbReference>
<organism evidence="1 2">
    <name type="scientific">Catellatospora bangladeshensis</name>
    <dbReference type="NCBI Taxonomy" id="310355"/>
    <lineage>
        <taxon>Bacteria</taxon>
        <taxon>Bacillati</taxon>
        <taxon>Actinomycetota</taxon>
        <taxon>Actinomycetes</taxon>
        <taxon>Micromonosporales</taxon>
        <taxon>Micromonosporaceae</taxon>
        <taxon>Catellatospora</taxon>
    </lineage>
</organism>
<keyword evidence="2" id="KW-1185">Reference proteome</keyword>
<dbReference type="SUPFAM" id="SSF54919">
    <property type="entry name" value="Nucleoside diphosphate kinase, NDK"/>
    <property type="match status" value="1"/>
</dbReference>
<sequence length="342" mass="38019">MLDAYMHRLHVDEAWRTLTAQREKFDYFLADTHFRESWQLAVDVLGADAGWLMQRIALLTVRPEGILGRKARDCVQALAELDFEPVYAYRFRYDRLMIRELWRYQWNVASLDRLAVGERIHYRSDALCLVLLDTGLPLRIPASSRLSRHKGSASPADRGPEHLRSRLGAPNRILVVVHCPDEPMDVVRELGVIFDPEALRGVYTRLAERVAAGLRADPEPVISELYAEFPARDLSVDAALRTVLAALADTARGGGGPGAAAARAGEAVRSAQHGRPLDWQRWCGELRDAGLDPDSWAPTLVASQLVEHDVPGARCLLGRTGRALWQAGQGRMLDRPAVRAAG</sequence>
<evidence type="ECO:0008006" key="3">
    <source>
        <dbReference type="Google" id="ProtNLM"/>
    </source>
</evidence>
<gene>
    <name evidence="1" type="ORF">Cba03nite_36480</name>
</gene>